<protein>
    <submittedName>
        <fullName evidence="1">Uncharacterized protein</fullName>
    </submittedName>
</protein>
<name>A0A2W5KUV7_9GAMM</name>
<dbReference type="Proteomes" id="UP000249046">
    <property type="component" value="Unassembled WGS sequence"/>
</dbReference>
<comment type="caution">
    <text evidence="1">The sequence shown here is derived from an EMBL/GenBank/DDBJ whole genome shotgun (WGS) entry which is preliminary data.</text>
</comment>
<sequence length="645" mass="69455">MAIALCGAVGVGQASAADIGRINKPGASEHWSAWGGTVGVRWNRELAEDIGLAIGQANGKHAQLSWREHEMFDLRQTGSLEFDVRNSNLHDFIGGSLQARGGYVIDSPAGRIDLSDFRLSPRAGDELILDIVGGDGKAWFYIDRLMYELIDGNQRLAVRTMDLRISPALAERIGHPEVANWAIADMQMTTDVLRQGANPQQPSGGYKWHGTPVPGAGGAVYQADLFMQTFSAQYSRCDGCTGEGGSGRVVFTPSSTLRNNVNNGSQQVTIPNDPLGTSSALYAADIPWWQKFTGNHEPYGNDQHPFLIWNLYRLNADGSIDQIGRSGVKHAFLTTNSGCLDHPGTSQVLGRGCSDTYGTGNNDSNSDLGPRSEIIPANNQWGRCGSIYDTNCDGSPNNSGNGNFDQRMITVESQFSGPAHAGATYLFESWYLARQDINISNSMATKRVTFTRNSSTWSVGGNDQYRLGPAIDRWVDPSAPGANARSVALSSTEGNTKVAVKVTDLGGGQWRYDYAVMNLDFARAKTEGSEPNLRVLSNMGYDSFSVPVGNATITDIRFSDGDVDSTNDWAGGIYNGSVLWATPNKTNPLNWGTMFRFSFVANQAPAENAAELHIAERGTPQTVSANGMLAPVAARPKASFGNNAP</sequence>
<gene>
    <name evidence="1" type="ORF">DI564_00585</name>
</gene>
<reference evidence="1 2" key="1">
    <citation type="submission" date="2017-08" db="EMBL/GenBank/DDBJ databases">
        <title>Infants hospitalized years apart are colonized by the same room-sourced microbial strains.</title>
        <authorList>
            <person name="Brooks B."/>
            <person name="Olm M.R."/>
            <person name="Firek B.A."/>
            <person name="Baker R."/>
            <person name="Thomas B.C."/>
            <person name="Morowitz M.J."/>
            <person name="Banfield J.F."/>
        </authorList>
    </citation>
    <scope>NUCLEOTIDE SEQUENCE [LARGE SCALE GENOMIC DNA]</scope>
    <source>
        <strain evidence="1">S2_005_003_R2_42</strain>
    </source>
</reference>
<dbReference type="AlphaFoldDB" id="A0A2W5KUV7"/>
<accession>A0A2W5KUV7</accession>
<dbReference type="EMBL" id="QFPO01000001">
    <property type="protein sequence ID" value="PZQ19774.1"/>
    <property type="molecule type" value="Genomic_DNA"/>
</dbReference>
<organism evidence="1 2">
    <name type="scientific">Rhodanobacter denitrificans</name>
    <dbReference type="NCBI Taxonomy" id="666685"/>
    <lineage>
        <taxon>Bacteria</taxon>
        <taxon>Pseudomonadati</taxon>
        <taxon>Pseudomonadota</taxon>
        <taxon>Gammaproteobacteria</taxon>
        <taxon>Lysobacterales</taxon>
        <taxon>Rhodanobacteraceae</taxon>
        <taxon>Rhodanobacter</taxon>
    </lineage>
</organism>
<evidence type="ECO:0000313" key="1">
    <source>
        <dbReference type="EMBL" id="PZQ19774.1"/>
    </source>
</evidence>
<evidence type="ECO:0000313" key="2">
    <source>
        <dbReference type="Proteomes" id="UP000249046"/>
    </source>
</evidence>
<proteinExistence type="predicted"/>